<accession>A0ABY7DTJ5</accession>
<dbReference type="Proteomes" id="UP001164746">
    <property type="component" value="Chromosome 3"/>
</dbReference>
<reference evidence="1" key="1">
    <citation type="submission" date="2022-11" db="EMBL/GenBank/DDBJ databases">
        <title>Centuries of genome instability and evolution in soft-shell clam transmissible cancer (bioRxiv).</title>
        <authorList>
            <person name="Hart S.F.M."/>
            <person name="Yonemitsu M.A."/>
            <person name="Giersch R.M."/>
            <person name="Beal B.F."/>
            <person name="Arriagada G."/>
            <person name="Davis B.W."/>
            <person name="Ostrander E.A."/>
            <person name="Goff S.P."/>
            <person name="Metzger M.J."/>
        </authorList>
    </citation>
    <scope>NUCLEOTIDE SEQUENCE</scope>
    <source>
        <strain evidence="1">MELC-2E11</strain>
        <tissue evidence="1">Siphon/mantle</tissue>
    </source>
</reference>
<gene>
    <name evidence="1" type="ORF">MAR_024307</name>
</gene>
<dbReference type="PANTHER" id="PTHR14187">
    <property type="entry name" value="ALPHA KINASE/ELONGATION FACTOR 2 KINASE"/>
    <property type="match status" value="1"/>
</dbReference>
<name>A0ABY7DTJ5_MYAAR</name>
<proteinExistence type="predicted"/>
<protein>
    <submittedName>
        <fullName evidence="1">HS12A-like protein</fullName>
    </submittedName>
</protein>
<sequence length="117" mass="13512">MHISKGKGQWIFNETIDRVIERTQLLLYALEDVDYIVLVGEFSESKYLQTRMKDKFVNQILTSLEQNQELLGAVLIGQSATAIKDRVEKYTYGIAIVNHFKPGIHSENKRFQIDGHE</sequence>
<organism evidence="1 2">
    <name type="scientific">Mya arenaria</name>
    <name type="common">Soft-shell clam</name>
    <dbReference type="NCBI Taxonomy" id="6604"/>
    <lineage>
        <taxon>Eukaryota</taxon>
        <taxon>Metazoa</taxon>
        <taxon>Spiralia</taxon>
        <taxon>Lophotrochozoa</taxon>
        <taxon>Mollusca</taxon>
        <taxon>Bivalvia</taxon>
        <taxon>Autobranchia</taxon>
        <taxon>Heteroconchia</taxon>
        <taxon>Euheterodonta</taxon>
        <taxon>Imparidentia</taxon>
        <taxon>Neoheterodontei</taxon>
        <taxon>Myida</taxon>
        <taxon>Myoidea</taxon>
        <taxon>Myidae</taxon>
        <taxon>Mya</taxon>
    </lineage>
</organism>
<evidence type="ECO:0000313" key="1">
    <source>
        <dbReference type="EMBL" id="WAQ99934.1"/>
    </source>
</evidence>
<keyword evidence="2" id="KW-1185">Reference proteome</keyword>
<evidence type="ECO:0000313" key="2">
    <source>
        <dbReference type="Proteomes" id="UP001164746"/>
    </source>
</evidence>
<dbReference type="PANTHER" id="PTHR14187:SF5">
    <property type="entry name" value="HEAT SHOCK 70 KDA PROTEIN 12A"/>
    <property type="match status" value="1"/>
</dbReference>
<dbReference type="EMBL" id="CP111014">
    <property type="protein sequence ID" value="WAQ99934.1"/>
    <property type="molecule type" value="Genomic_DNA"/>
</dbReference>